<dbReference type="CDD" id="cd01146">
    <property type="entry name" value="FhuD"/>
    <property type="match status" value="1"/>
</dbReference>
<evidence type="ECO:0000313" key="7">
    <source>
        <dbReference type="EMBL" id="NDJ18420.1"/>
    </source>
</evidence>
<keyword evidence="3" id="KW-0813">Transport</keyword>
<feature type="coiled-coil region" evidence="5">
    <location>
        <begin position="199"/>
        <end position="226"/>
    </location>
</feature>
<dbReference type="InterPro" id="IPR002491">
    <property type="entry name" value="ABC_transptr_periplasmic_BD"/>
</dbReference>
<comment type="similarity">
    <text evidence="2">Belongs to the bacterial solute-binding protein 8 family.</text>
</comment>
<reference evidence="7" key="1">
    <citation type="submission" date="2019-12" db="EMBL/GenBank/DDBJ databases">
        <title>High-Quality draft genome sequences of three cyanobacteria isolated from the limestone walls of the Old Cathedral of Coimbra.</title>
        <authorList>
            <person name="Tiago I."/>
            <person name="Soares F."/>
            <person name="Portugal A."/>
        </authorList>
    </citation>
    <scope>NUCLEOTIDE SEQUENCE</scope>
    <source>
        <strain evidence="7">A</strain>
    </source>
</reference>
<dbReference type="PROSITE" id="PS50983">
    <property type="entry name" value="FE_B12_PBP"/>
    <property type="match status" value="1"/>
</dbReference>
<dbReference type="PANTHER" id="PTHR30532">
    <property type="entry name" value="IRON III DICITRATE-BINDING PERIPLASMIC PROTEIN"/>
    <property type="match status" value="1"/>
</dbReference>
<gene>
    <name evidence="7" type="ORF">GS601_14140</name>
</gene>
<evidence type="ECO:0000313" key="8">
    <source>
        <dbReference type="Proteomes" id="UP000646053"/>
    </source>
</evidence>
<evidence type="ECO:0000256" key="4">
    <source>
        <dbReference type="ARBA" id="ARBA00022729"/>
    </source>
</evidence>
<evidence type="ECO:0000256" key="3">
    <source>
        <dbReference type="ARBA" id="ARBA00022448"/>
    </source>
</evidence>
<dbReference type="Gene3D" id="3.40.50.1980">
    <property type="entry name" value="Nitrogenase molybdenum iron protein domain"/>
    <property type="match status" value="2"/>
</dbReference>
<feature type="domain" description="Fe/B12 periplasmic-binding" evidence="6">
    <location>
        <begin position="91"/>
        <end position="351"/>
    </location>
</feature>
<evidence type="ECO:0000256" key="1">
    <source>
        <dbReference type="ARBA" id="ARBA00004196"/>
    </source>
</evidence>
<accession>A0A8J7ZAI8</accession>
<dbReference type="AlphaFoldDB" id="A0A8J7ZAI8"/>
<proteinExistence type="inferred from homology"/>
<dbReference type="Pfam" id="PF01497">
    <property type="entry name" value="Peripla_BP_2"/>
    <property type="match status" value="1"/>
</dbReference>
<evidence type="ECO:0000259" key="6">
    <source>
        <dbReference type="PROSITE" id="PS50983"/>
    </source>
</evidence>
<dbReference type="GO" id="GO:1901678">
    <property type="term" value="P:iron coordination entity transport"/>
    <property type="evidence" value="ECO:0007669"/>
    <property type="project" value="UniProtKB-ARBA"/>
</dbReference>
<evidence type="ECO:0000256" key="2">
    <source>
        <dbReference type="ARBA" id="ARBA00008814"/>
    </source>
</evidence>
<dbReference type="Proteomes" id="UP000646053">
    <property type="component" value="Unassembled WGS sequence"/>
</dbReference>
<comment type="caution">
    <text evidence="7">The sequence shown here is derived from an EMBL/GenBank/DDBJ whole genome shotgun (WGS) entry which is preliminary data.</text>
</comment>
<keyword evidence="8" id="KW-1185">Reference proteome</keyword>
<dbReference type="EMBL" id="WVIE01000016">
    <property type="protein sequence ID" value="NDJ18420.1"/>
    <property type="molecule type" value="Genomic_DNA"/>
</dbReference>
<keyword evidence="4" id="KW-0732">Signal</keyword>
<dbReference type="SUPFAM" id="SSF53807">
    <property type="entry name" value="Helical backbone' metal receptor"/>
    <property type="match status" value="1"/>
</dbReference>
<name>A0A8J7ZAI8_9CYAN</name>
<evidence type="ECO:0000256" key="5">
    <source>
        <dbReference type="SAM" id="Coils"/>
    </source>
</evidence>
<sequence>MNLTALWSVLNRSWHLLISHRDRWQKSLRKRSRSLQFFALIGLTVLVVSSCNQAPQTGAVDRTAPSSQSTTAERVVKHALGETKVPANPQRVVVLDNAVLDTAITLGVKPVGAALYPGTTSYLGDKTQGIETVGSSPAPPNLEKIVSLKPDLILGIAIVHKQLYDQLSQIAPTVLAEDSGREGNWKQHMTLYAEALGKTEVAKNLLNDYNQQVNQLKQRLGEQLTKTSVSLVAGFQDRLGFYTTGSFPGSILQDVGLPRPPAQEKADIFASQVSREDFKSINGDVIFLIRNAIDPNNTIVDQFKQDPLFSQLDAVKQNRVYVVDGKVWTVGRSILAANRVLDDLSNYLVKQ</sequence>
<keyword evidence="5" id="KW-0175">Coiled coil</keyword>
<dbReference type="GO" id="GO:0030288">
    <property type="term" value="C:outer membrane-bounded periplasmic space"/>
    <property type="evidence" value="ECO:0007669"/>
    <property type="project" value="TreeGrafter"/>
</dbReference>
<dbReference type="InterPro" id="IPR051313">
    <property type="entry name" value="Bact_iron-sidero_bind"/>
</dbReference>
<protein>
    <submittedName>
        <fullName evidence="7">ABC transporter substrate-binding protein</fullName>
    </submittedName>
</protein>
<dbReference type="PANTHER" id="PTHR30532:SF25">
    <property type="entry name" value="IRON(III) DICITRATE-BINDING PERIPLASMIC PROTEIN"/>
    <property type="match status" value="1"/>
</dbReference>
<organism evidence="7 8">
    <name type="scientific">Myxacorys almedinensis A</name>
    <dbReference type="NCBI Taxonomy" id="2690445"/>
    <lineage>
        <taxon>Bacteria</taxon>
        <taxon>Bacillati</taxon>
        <taxon>Cyanobacteriota</taxon>
        <taxon>Cyanophyceae</taxon>
        <taxon>Leptolyngbyales</taxon>
        <taxon>Leptolyngbyaceae</taxon>
        <taxon>Myxacorys</taxon>
        <taxon>Myxacorys almedinensis</taxon>
    </lineage>
</organism>
<dbReference type="RefSeq" id="WP_162423950.1">
    <property type="nucleotide sequence ID" value="NZ_WVIE01000016.1"/>
</dbReference>
<comment type="subcellular location">
    <subcellularLocation>
        <location evidence="1">Cell envelope</location>
    </subcellularLocation>
</comment>